<protein>
    <submittedName>
        <fullName evidence="1">Uncharacterized protein</fullName>
    </submittedName>
</protein>
<proteinExistence type="predicted"/>
<evidence type="ECO:0000313" key="1">
    <source>
        <dbReference type="EMBL" id="KAI3689841.1"/>
    </source>
</evidence>
<evidence type="ECO:0000313" key="2">
    <source>
        <dbReference type="Proteomes" id="UP001055811"/>
    </source>
</evidence>
<organism evidence="1 2">
    <name type="scientific">Cichorium intybus</name>
    <name type="common">Chicory</name>
    <dbReference type="NCBI Taxonomy" id="13427"/>
    <lineage>
        <taxon>Eukaryota</taxon>
        <taxon>Viridiplantae</taxon>
        <taxon>Streptophyta</taxon>
        <taxon>Embryophyta</taxon>
        <taxon>Tracheophyta</taxon>
        <taxon>Spermatophyta</taxon>
        <taxon>Magnoliopsida</taxon>
        <taxon>eudicotyledons</taxon>
        <taxon>Gunneridae</taxon>
        <taxon>Pentapetalae</taxon>
        <taxon>asterids</taxon>
        <taxon>campanulids</taxon>
        <taxon>Asterales</taxon>
        <taxon>Asteraceae</taxon>
        <taxon>Cichorioideae</taxon>
        <taxon>Cichorieae</taxon>
        <taxon>Cichoriinae</taxon>
        <taxon>Cichorium</taxon>
    </lineage>
</organism>
<name>A0ACB8YWL7_CICIN</name>
<reference evidence="2" key="1">
    <citation type="journal article" date="2022" name="Mol. Ecol. Resour.">
        <title>The genomes of chicory, endive, great burdock and yacon provide insights into Asteraceae palaeo-polyploidization history and plant inulin production.</title>
        <authorList>
            <person name="Fan W."/>
            <person name="Wang S."/>
            <person name="Wang H."/>
            <person name="Wang A."/>
            <person name="Jiang F."/>
            <person name="Liu H."/>
            <person name="Zhao H."/>
            <person name="Xu D."/>
            <person name="Zhang Y."/>
        </authorList>
    </citation>
    <scope>NUCLEOTIDE SEQUENCE [LARGE SCALE GENOMIC DNA]</scope>
    <source>
        <strain evidence="2">cv. Punajuju</strain>
    </source>
</reference>
<dbReference type="Proteomes" id="UP001055811">
    <property type="component" value="Linkage Group LG09"/>
</dbReference>
<sequence>MSVLRSASHPLGFDSDERETQIYLADDLRRYQSQSPVCLIVLVEKLGRQQLIMPKIHMVGRRSISTRVTSASNSPGLIDSPLMQSMQNKVR</sequence>
<dbReference type="EMBL" id="CM042017">
    <property type="protein sequence ID" value="KAI3689841.1"/>
    <property type="molecule type" value="Genomic_DNA"/>
</dbReference>
<reference evidence="1 2" key="2">
    <citation type="journal article" date="2022" name="Mol. Ecol. Resour.">
        <title>The genomes of chicory, endive, great burdock and yacon provide insights into Asteraceae paleo-polyploidization history and plant inulin production.</title>
        <authorList>
            <person name="Fan W."/>
            <person name="Wang S."/>
            <person name="Wang H."/>
            <person name="Wang A."/>
            <person name="Jiang F."/>
            <person name="Liu H."/>
            <person name="Zhao H."/>
            <person name="Xu D."/>
            <person name="Zhang Y."/>
        </authorList>
    </citation>
    <scope>NUCLEOTIDE SEQUENCE [LARGE SCALE GENOMIC DNA]</scope>
    <source>
        <strain evidence="2">cv. Punajuju</strain>
        <tissue evidence="1">Leaves</tissue>
    </source>
</reference>
<comment type="caution">
    <text evidence="1">The sequence shown here is derived from an EMBL/GenBank/DDBJ whole genome shotgun (WGS) entry which is preliminary data.</text>
</comment>
<keyword evidence="2" id="KW-1185">Reference proteome</keyword>
<accession>A0ACB8YWL7</accession>
<gene>
    <name evidence="1" type="ORF">L2E82_47811</name>
</gene>